<name>A0AAW0CFW3_9AGAR</name>
<accession>A0AAW0CFW3</accession>
<evidence type="ECO:0000313" key="1">
    <source>
        <dbReference type="EMBL" id="KAK7036905.1"/>
    </source>
</evidence>
<reference evidence="1 2" key="1">
    <citation type="journal article" date="2024" name="J Genomics">
        <title>Draft genome sequencing and assembly of Favolaschia claudopus CIRM-BRFM 2984 isolated from oak limbs.</title>
        <authorList>
            <person name="Navarro D."/>
            <person name="Drula E."/>
            <person name="Chaduli D."/>
            <person name="Cazenave R."/>
            <person name="Ahrendt S."/>
            <person name="Wang J."/>
            <person name="Lipzen A."/>
            <person name="Daum C."/>
            <person name="Barry K."/>
            <person name="Grigoriev I.V."/>
            <person name="Favel A."/>
            <person name="Rosso M.N."/>
            <person name="Martin F."/>
        </authorList>
    </citation>
    <scope>NUCLEOTIDE SEQUENCE [LARGE SCALE GENOMIC DNA]</scope>
    <source>
        <strain evidence="1 2">CIRM-BRFM 2984</strain>
    </source>
</reference>
<sequence>MYIKHQANFLTNPLYADSQLIVPCIMINANFQRNPDLDRGHRKLKLSGALGIDHINPASWLGDVVVGNVDIAKEYKQGKQDANDVLRKHFGADYVVKWDELFVDSDWDHLRPVGEYIGTSFSPGDDRSEMENERVPIPPLVNPDGPSVSTDEINQALLNTAGESESDDSGVDLGLDLDNYFSDIVDDPHTEDQPEMLKPQQENNLENTAKEEDTVKINDLAGFLVRTKEDVCLCTLLIKEFKKDNQSTPLSAIDVEEQENPNSGITVVDQLMEITQEREETKWQWNKKFLKLVEATAQAKNKQLLLELPSSQIYPLAPEISDPDSSTWAIDFAQLAETTEFTWTMLDPESDDISLFAMQPLNG</sequence>
<proteinExistence type="predicted"/>
<comment type="caution">
    <text evidence="1">The sequence shown here is derived from an EMBL/GenBank/DDBJ whole genome shotgun (WGS) entry which is preliminary data.</text>
</comment>
<dbReference type="Proteomes" id="UP001362999">
    <property type="component" value="Unassembled WGS sequence"/>
</dbReference>
<dbReference type="EMBL" id="JAWWNJ010000018">
    <property type="protein sequence ID" value="KAK7036905.1"/>
    <property type="molecule type" value="Genomic_DNA"/>
</dbReference>
<protein>
    <submittedName>
        <fullName evidence="1">Uncharacterized protein</fullName>
    </submittedName>
</protein>
<keyword evidence="2" id="KW-1185">Reference proteome</keyword>
<evidence type="ECO:0000313" key="2">
    <source>
        <dbReference type="Proteomes" id="UP001362999"/>
    </source>
</evidence>
<dbReference type="AlphaFoldDB" id="A0AAW0CFW3"/>
<gene>
    <name evidence="1" type="ORF">R3P38DRAFT_3182900</name>
</gene>
<organism evidence="1 2">
    <name type="scientific">Favolaschia claudopus</name>
    <dbReference type="NCBI Taxonomy" id="2862362"/>
    <lineage>
        <taxon>Eukaryota</taxon>
        <taxon>Fungi</taxon>
        <taxon>Dikarya</taxon>
        <taxon>Basidiomycota</taxon>
        <taxon>Agaricomycotina</taxon>
        <taxon>Agaricomycetes</taxon>
        <taxon>Agaricomycetidae</taxon>
        <taxon>Agaricales</taxon>
        <taxon>Marasmiineae</taxon>
        <taxon>Mycenaceae</taxon>
        <taxon>Favolaschia</taxon>
    </lineage>
</organism>